<feature type="transmembrane region" description="Helical" evidence="1">
    <location>
        <begin position="763"/>
        <end position="785"/>
    </location>
</feature>
<evidence type="ECO:0000256" key="1">
    <source>
        <dbReference type="SAM" id="Phobius"/>
    </source>
</evidence>
<evidence type="ECO:0000313" key="3">
    <source>
        <dbReference type="Proteomes" id="UP000233249"/>
    </source>
</evidence>
<dbReference type="Proteomes" id="UP000233249">
    <property type="component" value="Unassembled WGS sequence"/>
</dbReference>
<dbReference type="STRING" id="1121365.GCA_000375365_00587"/>
<keyword evidence="1" id="KW-0812">Transmembrane</keyword>
<evidence type="ECO:0000313" key="2">
    <source>
        <dbReference type="EMBL" id="PKF68563.1"/>
    </source>
</evidence>
<protein>
    <recommendedName>
        <fullName evidence="4">ABC transporter permease</fullName>
    </recommendedName>
</protein>
<organism evidence="2 3">
    <name type="scientific">Corynebacterium mastitidis</name>
    <dbReference type="NCBI Taxonomy" id="161890"/>
    <lineage>
        <taxon>Bacteria</taxon>
        <taxon>Bacillati</taxon>
        <taxon>Actinomycetota</taxon>
        <taxon>Actinomycetes</taxon>
        <taxon>Mycobacteriales</taxon>
        <taxon>Corynebacteriaceae</taxon>
        <taxon>Corynebacterium</taxon>
    </lineage>
</organism>
<accession>A0A2N0X797</accession>
<dbReference type="AlphaFoldDB" id="A0A2N0X797"/>
<sequence length="792" mass="82067">MIRLRFGLGALRSAPGLAASLVLLSAMSSFCLLSLGLCLSAYQEATAASTQTHFGRYHEQVTAAFPEAERSLREMVEQGRAVGIATAQSVVRDADDRGAEAQARLSSGPADLGALTSGAYPRQPGEATVSSALAGALGASLGDTVTLTPQGSEFAPLSLRITGLTTNPADTAEMLIDAVAPRDVATAHEEAVAWLVSSDVENEPFFTQASATGAIRAGTEDLASRGLLEEAQAADLGRLSVLHRVLAAIVVSGTAALGLAYLHRHAAGLRAYRASGGSTAAGILWLGLPALALSSAGIAGGMAASLLAFRRWSPEIGRWWNQRWEPPHPGPALGFVLLCLVGGLIALGAILLLRARRPRDHTHHPHPLSFRARIAWLAVGLAALGLCGFFLYLRWGLVLLSGHRYALGCAAMSAGALALGLRWSRSELRYRARLPRPALAFFSTAILTGMVGHAALTSAAAGVHISHIKNAIPGAEGYLAASHMDSNKVGMLTERFPEIMSTALVFLDPIAPGRPEDYPRATNGKGAECLPRHAGEPIEGPLCGDAPLGLLGLAASPRAAELINHAGEQYVTSGGGGLVFFRSTTGTLEGATAIPGLTGAPLLDSDLTPNIVLGLDSPEARALGLVPSALARVIIPEFSSFSPDQQREFKAVLIGQASYSNLAQAHGPQVQALRTEQITHPLAASGIALVALAALVVLRRQQQRPLRRVFSDSHAGGYPVVALLFPTVGPWALALVTGSLAGALGTQDAAFLRDPGGILAPGLWWAAPIAAAALGCLAAGVATLLSKSDSLP</sequence>
<keyword evidence="1" id="KW-0472">Membrane</keyword>
<feature type="transmembrane region" description="Helical" evidence="1">
    <location>
        <begin position="678"/>
        <end position="698"/>
    </location>
</feature>
<comment type="caution">
    <text evidence="2">The sequence shown here is derived from an EMBL/GenBank/DDBJ whole genome shotgun (WGS) entry which is preliminary data.</text>
</comment>
<dbReference type="OrthoDB" id="3253628at2"/>
<name>A0A2N0X797_9CORY</name>
<evidence type="ECO:0008006" key="4">
    <source>
        <dbReference type="Google" id="ProtNLM"/>
    </source>
</evidence>
<feature type="transmembrane region" description="Helical" evidence="1">
    <location>
        <begin position="405"/>
        <end position="424"/>
    </location>
</feature>
<dbReference type="RefSeq" id="WP_101173748.1">
    <property type="nucleotide sequence ID" value="NZ_JAKRKB010000014.1"/>
</dbReference>
<dbReference type="EMBL" id="PJAF01000016">
    <property type="protein sequence ID" value="PKF68563.1"/>
    <property type="molecule type" value="Genomic_DNA"/>
</dbReference>
<feature type="transmembrane region" description="Helical" evidence="1">
    <location>
        <begin position="718"/>
        <end position="743"/>
    </location>
</feature>
<feature type="transmembrane region" description="Helical" evidence="1">
    <location>
        <begin position="241"/>
        <end position="262"/>
    </location>
</feature>
<keyword evidence="1" id="KW-1133">Transmembrane helix</keyword>
<reference evidence="2 3" key="1">
    <citation type="submission" date="2017-12" db="EMBL/GenBank/DDBJ databases">
        <title>Corynebacterium mastitidis 16-1433 Genome.</title>
        <authorList>
            <person name="Gulvik C.A."/>
        </authorList>
    </citation>
    <scope>NUCLEOTIDE SEQUENCE [LARGE SCALE GENOMIC DNA]</scope>
    <source>
        <strain evidence="2 3">16-1433</strain>
    </source>
</reference>
<feature type="transmembrane region" description="Helical" evidence="1">
    <location>
        <begin position="374"/>
        <end position="393"/>
    </location>
</feature>
<proteinExistence type="predicted"/>
<feature type="transmembrane region" description="Helical" evidence="1">
    <location>
        <begin position="283"/>
        <end position="312"/>
    </location>
</feature>
<feature type="transmembrane region" description="Helical" evidence="1">
    <location>
        <begin position="332"/>
        <end position="353"/>
    </location>
</feature>
<feature type="transmembrane region" description="Helical" evidence="1">
    <location>
        <begin position="436"/>
        <end position="456"/>
    </location>
</feature>
<gene>
    <name evidence="2" type="ORF">CXB45_06625</name>
</gene>